<keyword evidence="3" id="KW-1185">Reference proteome</keyword>
<evidence type="ECO:0000313" key="3">
    <source>
        <dbReference type="Proteomes" id="UP000790580"/>
    </source>
</evidence>
<dbReference type="SUPFAM" id="SSF56784">
    <property type="entry name" value="HAD-like"/>
    <property type="match status" value="1"/>
</dbReference>
<evidence type="ECO:0000256" key="1">
    <source>
        <dbReference type="ARBA" id="ARBA00022801"/>
    </source>
</evidence>
<organism evidence="2 3">
    <name type="scientific">Evansella alkalicola</name>
    <dbReference type="NCBI Taxonomy" id="745819"/>
    <lineage>
        <taxon>Bacteria</taxon>
        <taxon>Bacillati</taxon>
        <taxon>Bacillota</taxon>
        <taxon>Bacilli</taxon>
        <taxon>Bacillales</taxon>
        <taxon>Bacillaceae</taxon>
        <taxon>Evansella</taxon>
    </lineage>
</organism>
<dbReference type="InterPro" id="IPR006439">
    <property type="entry name" value="HAD-SF_hydro_IA"/>
</dbReference>
<dbReference type="GO" id="GO:0016787">
    <property type="term" value="F:hydrolase activity"/>
    <property type="evidence" value="ECO:0007669"/>
    <property type="project" value="UniProtKB-KW"/>
</dbReference>
<dbReference type="PANTHER" id="PTHR43316:SF3">
    <property type="entry name" value="HALOACID DEHALOGENASE, TYPE II (AFU_ORTHOLOGUE AFUA_2G07750)-RELATED"/>
    <property type="match status" value="1"/>
</dbReference>
<evidence type="ECO:0000313" key="2">
    <source>
        <dbReference type="EMBL" id="MBU9720638.1"/>
    </source>
</evidence>
<reference evidence="2 3" key="1">
    <citation type="submission" date="2021-06" db="EMBL/GenBank/DDBJ databases">
        <title>Bacillus sp. RD4P76, an endophyte from a halophyte.</title>
        <authorList>
            <person name="Sun J.-Q."/>
        </authorList>
    </citation>
    <scope>NUCLEOTIDE SEQUENCE [LARGE SCALE GENOMIC DNA]</scope>
    <source>
        <strain evidence="2 3">JCM 17098</strain>
    </source>
</reference>
<dbReference type="PRINTS" id="PR00413">
    <property type="entry name" value="HADHALOGNASE"/>
</dbReference>
<comment type="caution">
    <text evidence="2">The sequence shown here is derived from an EMBL/GenBank/DDBJ whole genome shotgun (WGS) entry which is preliminary data.</text>
</comment>
<sequence>MAKVILFDLDGTLLPMDTEAFVKNYLKELAPKVAHLMDPNDFVKALLAGTEAMFTNLEADKSNEKVFEEKFLSLVNVKRDEIWPILDEFYSKTFPTFSYLCEPTDIARKVVEEAIGQGFRVAVATNPVFPKAAIYHRLKWAGIDDLPFELVTVYEESMFTKPHKEYYEYISNHLGVKPEECIMVGNDKQEDMSASLLGMKTFLVEGYVIDRGEPQYNIDDKGSLEDLYEKLSNGESIFKQEIYKQDS</sequence>
<dbReference type="InterPro" id="IPR036412">
    <property type="entry name" value="HAD-like_sf"/>
</dbReference>
<dbReference type="InterPro" id="IPR051540">
    <property type="entry name" value="S-2-haloacid_dehalogenase"/>
</dbReference>
<dbReference type="SFLD" id="SFLDS00003">
    <property type="entry name" value="Haloacid_Dehalogenase"/>
    <property type="match status" value="1"/>
</dbReference>
<dbReference type="PANTHER" id="PTHR43316">
    <property type="entry name" value="HYDROLASE, HALOACID DELAHOGENASE-RELATED"/>
    <property type="match status" value="1"/>
</dbReference>
<dbReference type="InterPro" id="IPR023214">
    <property type="entry name" value="HAD_sf"/>
</dbReference>
<dbReference type="Gene3D" id="3.40.50.1000">
    <property type="entry name" value="HAD superfamily/HAD-like"/>
    <property type="match status" value="1"/>
</dbReference>
<dbReference type="EMBL" id="JAHQCR010000020">
    <property type="protein sequence ID" value="MBU9720638.1"/>
    <property type="molecule type" value="Genomic_DNA"/>
</dbReference>
<protein>
    <submittedName>
        <fullName evidence="2">HAD family hydrolase</fullName>
    </submittedName>
</protein>
<proteinExistence type="predicted"/>
<dbReference type="NCBIfam" id="TIGR01549">
    <property type="entry name" value="HAD-SF-IA-v1"/>
    <property type="match status" value="1"/>
</dbReference>
<accession>A0ABS6JQ05</accession>
<name>A0ABS6JQ05_9BACI</name>
<dbReference type="SFLD" id="SFLDG01129">
    <property type="entry name" value="C1.5:_HAD__Beta-PGM__Phosphata"/>
    <property type="match status" value="1"/>
</dbReference>
<dbReference type="RefSeq" id="WP_088075324.1">
    <property type="nucleotide sequence ID" value="NZ_JAHQCR010000020.1"/>
</dbReference>
<dbReference type="Pfam" id="PF00702">
    <property type="entry name" value="Hydrolase"/>
    <property type="match status" value="1"/>
</dbReference>
<dbReference type="Proteomes" id="UP000790580">
    <property type="component" value="Unassembled WGS sequence"/>
</dbReference>
<keyword evidence="1 2" id="KW-0378">Hydrolase</keyword>
<gene>
    <name evidence="2" type="ORF">KS407_04155</name>
</gene>